<keyword evidence="1" id="KW-0175">Coiled coil</keyword>
<proteinExistence type="predicted"/>
<reference evidence="3 4" key="1">
    <citation type="journal article" date="2018" name="Nat. Ecol. Evol.">
        <title>Shark genomes provide insights into elasmobranch evolution and the origin of vertebrates.</title>
        <authorList>
            <person name="Hara Y"/>
            <person name="Yamaguchi K"/>
            <person name="Onimaru K"/>
            <person name="Kadota M"/>
            <person name="Koyanagi M"/>
            <person name="Keeley SD"/>
            <person name="Tatsumi K"/>
            <person name="Tanaka K"/>
            <person name="Motone F"/>
            <person name="Kageyama Y"/>
            <person name="Nozu R"/>
            <person name="Adachi N"/>
            <person name="Nishimura O"/>
            <person name="Nakagawa R"/>
            <person name="Tanegashima C"/>
            <person name="Kiyatake I"/>
            <person name="Matsumoto R"/>
            <person name="Murakumo K"/>
            <person name="Nishida K"/>
            <person name="Terakita A"/>
            <person name="Kuratani S"/>
            <person name="Sato K"/>
            <person name="Hyodo S Kuraku.S."/>
        </authorList>
    </citation>
    <scope>NUCLEOTIDE SEQUENCE [LARGE SCALE GENOMIC DNA]</scope>
</reference>
<feature type="region of interest" description="Disordered" evidence="2">
    <location>
        <begin position="1"/>
        <end position="30"/>
    </location>
</feature>
<feature type="compositionally biased region" description="Basic and acidic residues" evidence="2">
    <location>
        <begin position="527"/>
        <end position="537"/>
    </location>
</feature>
<feature type="coiled-coil region" evidence="1">
    <location>
        <begin position="60"/>
        <end position="125"/>
    </location>
</feature>
<organism evidence="3 4">
    <name type="scientific">Chiloscyllium punctatum</name>
    <name type="common">Brownbanded bambooshark</name>
    <name type="synonym">Hemiscyllium punctatum</name>
    <dbReference type="NCBI Taxonomy" id="137246"/>
    <lineage>
        <taxon>Eukaryota</taxon>
        <taxon>Metazoa</taxon>
        <taxon>Chordata</taxon>
        <taxon>Craniata</taxon>
        <taxon>Vertebrata</taxon>
        <taxon>Chondrichthyes</taxon>
        <taxon>Elasmobranchii</taxon>
        <taxon>Galeomorphii</taxon>
        <taxon>Galeoidea</taxon>
        <taxon>Orectolobiformes</taxon>
        <taxon>Hemiscylliidae</taxon>
        <taxon>Chiloscyllium</taxon>
    </lineage>
</organism>
<dbReference type="OrthoDB" id="10256523at2759"/>
<gene>
    <name evidence="3" type="ORF">chiPu_0009013</name>
</gene>
<dbReference type="STRING" id="137246.A0A401SJI4"/>
<keyword evidence="4" id="KW-1185">Reference proteome</keyword>
<protein>
    <submittedName>
        <fullName evidence="3">Uncharacterized protein</fullName>
    </submittedName>
</protein>
<evidence type="ECO:0000256" key="2">
    <source>
        <dbReference type="SAM" id="MobiDB-lite"/>
    </source>
</evidence>
<dbReference type="AlphaFoldDB" id="A0A401SJI4"/>
<evidence type="ECO:0000313" key="3">
    <source>
        <dbReference type="EMBL" id="GCC30562.1"/>
    </source>
</evidence>
<dbReference type="Proteomes" id="UP000287033">
    <property type="component" value="Unassembled WGS sequence"/>
</dbReference>
<feature type="coiled-coil region" evidence="1">
    <location>
        <begin position="474"/>
        <end position="508"/>
    </location>
</feature>
<feature type="region of interest" description="Disordered" evidence="2">
    <location>
        <begin position="515"/>
        <end position="551"/>
    </location>
</feature>
<name>A0A401SJI4_CHIPU</name>
<feature type="region of interest" description="Disordered" evidence="2">
    <location>
        <begin position="577"/>
        <end position="620"/>
    </location>
</feature>
<sequence length="620" mass="70788">MSSFRNNRGQDLQPKIPVGQQSSNCLPDSGLSMKNCGKTSFLKAEEQYSESQTHLQSTKSTVADINLQKLKEENKLLKNELENLRLQYLQLLEEKWNGHYDERRVTLLKAQVMQLERQVVLLTEALSSRAALMLEIENTLELLNKRFRSLLMFESPTAEVPISQAELMQLTGMCQTLQKRLQRWQTAANVENLSMMWLMSGRNLINQPVTLLDLCYGKMDNLNLQYVSVLETKLCKLYRHLNEIKHTLSLILAPGQESHDQVCRILPSVFYARLLNQAIRCNQSLEDCCVDLLTLTLIVPSAPWAKLKHPVCQEFTVENMLSVLPPFPKGPTQRQARKAVEALVKAVNYSRLMTLQQVKAQQVELDFHNSMYDIQMKFTEALLQAIKQAYHSFQNNVAKVLCLPLQEVLTSYTNLKEMTTETTLTDFLTTFKINVEQMQDAVNDLTPFQDQHSDGDEALSRFGREFFLSLERCVNNCKEQRDTLANELETLKEEFNHALEALHSWRKENMEKKIDGGHSSQFASKQGKPDGKVKVDENTSTPQNEATRQELKTEAFTIATASSQKLKSGELSNESINTILAPQHDLSKQSNSEKCISQGTAKPVQKTKTKMKQQRPPWQD</sequence>
<evidence type="ECO:0000313" key="4">
    <source>
        <dbReference type="Proteomes" id="UP000287033"/>
    </source>
</evidence>
<dbReference type="OMA" id="ACNYSRN"/>
<dbReference type="EMBL" id="BEZZ01000310">
    <property type="protein sequence ID" value="GCC30562.1"/>
    <property type="molecule type" value="Genomic_DNA"/>
</dbReference>
<feature type="compositionally biased region" description="Polar residues" evidence="2">
    <location>
        <begin position="1"/>
        <end position="10"/>
    </location>
</feature>
<feature type="compositionally biased region" description="Polar residues" evidence="2">
    <location>
        <begin position="588"/>
        <end position="600"/>
    </location>
</feature>
<comment type="caution">
    <text evidence="3">The sequence shown here is derived from an EMBL/GenBank/DDBJ whole genome shotgun (WGS) entry which is preliminary data.</text>
</comment>
<evidence type="ECO:0000256" key="1">
    <source>
        <dbReference type="SAM" id="Coils"/>
    </source>
</evidence>
<accession>A0A401SJI4</accession>